<dbReference type="SUPFAM" id="SSF51905">
    <property type="entry name" value="FAD/NAD(P)-binding domain"/>
    <property type="match status" value="1"/>
</dbReference>
<evidence type="ECO:0000256" key="4">
    <source>
        <dbReference type="ARBA" id="ARBA00023002"/>
    </source>
</evidence>
<feature type="domain" description="FAD/NAD(P)-binding" evidence="6">
    <location>
        <begin position="10"/>
        <end position="333"/>
    </location>
</feature>
<comment type="caution">
    <text evidence="7">The sequence shown here is derived from an EMBL/GenBank/DDBJ whole genome shotgun (WGS) entry which is preliminary data.</text>
</comment>
<evidence type="ECO:0000313" key="7">
    <source>
        <dbReference type="EMBL" id="MBB5435538.1"/>
    </source>
</evidence>
<accession>A0A7W8QS01</accession>
<gene>
    <name evidence="7" type="ORF">HDA36_005686</name>
</gene>
<evidence type="ECO:0000256" key="2">
    <source>
        <dbReference type="ARBA" id="ARBA00022630"/>
    </source>
</evidence>
<evidence type="ECO:0000256" key="5">
    <source>
        <dbReference type="ARBA" id="ARBA00023027"/>
    </source>
</evidence>
<evidence type="ECO:0000256" key="3">
    <source>
        <dbReference type="ARBA" id="ARBA00022827"/>
    </source>
</evidence>
<keyword evidence="4 7" id="KW-0560">Oxidoreductase</keyword>
<dbReference type="EC" id="1.6.99.3" evidence="7"/>
<name>A0A7W8QS01_9ACTN</name>
<dbReference type="PANTHER" id="PTHR43706:SF45">
    <property type="entry name" value="NADH DEHYDROGENASE-LIKE PROTEIN RV1812C"/>
    <property type="match status" value="1"/>
</dbReference>
<evidence type="ECO:0000313" key="8">
    <source>
        <dbReference type="Proteomes" id="UP000572635"/>
    </source>
</evidence>
<keyword evidence="2" id="KW-0285">Flavoprotein</keyword>
<dbReference type="Gene3D" id="3.50.50.100">
    <property type="match status" value="1"/>
</dbReference>
<dbReference type="InterPro" id="IPR023753">
    <property type="entry name" value="FAD/NAD-binding_dom"/>
</dbReference>
<dbReference type="InterPro" id="IPR045024">
    <property type="entry name" value="NDH-2"/>
</dbReference>
<evidence type="ECO:0000259" key="6">
    <source>
        <dbReference type="Pfam" id="PF07992"/>
    </source>
</evidence>
<keyword evidence="8" id="KW-1185">Reference proteome</keyword>
<organism evidence="7 8">
    <name type="scientific">Nocardiopsis composta</name>
    <dbReference type="NCBI Taxonomy" id="157465"/>
    <lineage>
        <taxon>Bacteria</taxon>
        <taxon>Bacillati</taxon>
        <taxon>Actinomycetota</taxon>
        <taxon>Actinomycetes</taxon>
        <taxon>Streptosporangiales</taxon>
        <taxon>Nocardiopsidaceae</taxon>
        <taxon>Nocardiopsis</taxon>
    </lineage>
</organism>
<comment type="similarity">
    <text evidence="1">Belongs to the NADH dehydrogenase family.</text>
</comment>
<proteinExistence type="inferred from homology"/>
<reference evidence="7 8" key="1">
    <citation type="submission" date="2020-08" db="EMBL/GenBank/DDBJ databases">
        <title>Sequencing the genomes of 1000 actinobacteria strains.</title>
        <authorList>
            <person name="Klenk H.-P."/>
        </authorList>
    </citation>
    <scope>NUCLEOTIDE SEQUENCE [LARGE SCALE GENOMIC DNA]</scope>
    <source>
        <strain evidence="7 8">DSM 44551</strain>
    </source>
</reference>
<dbReference type="Pfam" id="PF07992">
    <property type="entry name" value="Pyr_redox_2"/>
    <property type="match status" value="1"/>
</dbReference>
<dbReference type="AlphaFoldDB" id="A0A7W8QS01"/>
<dbReference type="EMBL" id="JACHDB010000002">
    <property type="protein sequence ID" value="MBB5435538.1"/>
    <property type="molecule type" value="Genomic_DNA"/>
</dbReference>
<protein>
    <submittedName>
        <fullName evidence="7">NADH dehydrogenase</fullName>
        <ecNumber evidence="7">1.6.99.3</ecNumber>
    </submittedName>
</protein>
<dbReference type="PRINTS" id="PR00368">
    <property type="entry name" value="FADPNR"/>
</dbReference>
<dbReference type="InterPro" id="IPR036188">
    <property type="entry name" value="FAD/NAD-bd_sf"/>
</dbReference>
<keyword evidence="5" id="KW-0520">NAD</keyword>
<evidence type="ECO:0000256" key="1">
    <source>
        <dbReference type="ARBA" id="ARBA00005272"/>
    </source>
</evidence>
<dbReference type="PANTHER" id="PTHR43706">
    <property type="entry name" value="NADH DEHYDROGENASE"/>
    <property type="match status" value="1"/>
</dbReference>
<keyword evidence="3" id="KW-0274">FAD</keyword>
<dbReference type="GO" id="GO:0003954">
    <property type="term" value="F:NADH dehydrogenase activity"/>
    <property type="evidence" value="ECO:0007669"/>
    <property type="project" value="InterPro"/>
</dbReference>
<dbReference type="PRINTS" id="PR00411">
    <property type="entry name" value="PNDRDTASEI"/>
</dbReference>
<sequence>MARPITARPRIVVIGAGFAGLHTLRRLERRVPRGAAEIVLVAPNDYMLYSPLLPQVASGLLTPQSLAISLNRVLRRTRMVPGTAVGVDTEARVVVIEKINGEFTHERYDRLVLAPGSLTRAFDIPGLRDHAFGNKNLAEAVVLRDHVLAQLELANASHDPVEREERCRFIVVGGGYSGAETAAALERLTRDMARRYPELRPLISWHLVDVAPHILPELGVKLGDEALDLLRRMGIEVKLGVSVKEVTENRVTLTDGRVLPCRTLIWTAGTTPSPLMGTLGGEVDRGRLVVGADMAAPGLPGVFALGDAAAVPDLSREDGRYCPPTAQYAQRQGAVAADNVISSLLGRPLHEFHHKDLGLVVDLSGKEALARPLGYELTGLPALGVTRAYHLMAVPSAPSRARVLANWAIDTLLGGEVSRLGFHHGKPSAFVDIEQDHYLAADAVKKEAARLTRSD</sequence>
<dbReference type="Proteomes" id="UP000572635">
    <property type="component" value="Unassembled WGS sequence"/>
</dbReference>